<evidence type="ECO:0000256" key="1">
    <source>
        <dbReference type="SAM" id="MobiDB-lite"/>
    </source>
</evidence>
<dbReference type="PANTHER" id="PTHR39337">
    <property type="entry name" value="BLR5642 PROTEIN"/>
    <property type="match status" value="1"/>
</dbReference>
<dbReference type="PIRSF" id="PIRSF024492">
    <property type="entry name" value="UCP024492"/>
    <property type="match status" value="1"/>
</dbReference>
<dbReference type="InterPro" id="IPR007438">
    <property type="entry name" value="DUF488"/>
</dbReference>
<dbReference type="InterPro" id="IPR014519">
    <property type="entry name" value="UCP024492"/>
</dbReference>
<dbReference type="AlphaFoldDB" id="A0A7M7KVE5"/>
<dbReference type="EnsemblMetazoa" id="XM_022816843">
    <property type="protein sequence ID" value="XP_022672578"/>
    <property type="gene ID" value="LOC111255172"/>
</dbReference>
<organism evidence="2 3">
    <name type="scientific">Varroa destructor</name>
    <name type="common">Honeybee mite</name>
    <dbReference type="NCBI Taxonomy" id="109461"/>
    <lineage>
        <taxon>Eukaryota</taxon>
        <taxon>Metazoa</taxon>
        <taxon>Ecdysozoa</taxon>
        <taxon>Arthropoda</taxon>
        <taxon>Chelicerata</taxon>
        <taxon>Arachnida</taxon>
        <taxon>Acari</taxon>
        <taxon>Parasitiformes</taxon>
        <taxon>Mesostigmata</taxon>
        <taxon>Gamasina</taxon>
        <taxon>Dermanyssoidea</taxon>
        <taxon>Varroidae</taxon>
        <taxon>Varroa</taxon>
    </lineage>
</organism>
<protein>
    <recommendedName>
        <fullName evidence="4">DUF488 domain-containing protein</fullName>
    </recommendedName>
</protein>
<evidence type="ECO:0008006" key="4">
    <source>
        <dbReference type="Google" id="ProtNLM"/>
    </source>
</evidence>
<sequence length="195" mass="21782">MNATGPAGGSAKLAPRDESPRLWTVGHSTRTWEDFREVLRVHEITTVVDVRRFPGSRKFPWFGSDAMSEQLPRDGVGYEWISQLGGRRSVLPGSPNGGWRNSSFQGYADHMASTEFADGLEQALAAAAQGRTALMCAELLWWRCHRRLISDLLVYRGHQVLHIQTKRAAEPHHLNPMAQALGEGLIYPPLQRSLL</sequence>
<name>A0A7M7KVE5_VARDE</name>
<dbReference type="Proteomes" id="UP000594260">
    <property type="component" value="Unplaced"/>
</dbReference>
<dbReference type="PANTHER" id="PTHR39337:SF1">
    <property type="entry name" value="BLR5642 PROTEIN"/>
    <property type="match status" value="1"/>
</dbReference>
<proteinExistence type="predicted"/>
<feature type="region of interest" description="Disordered" evidence="1">
    <location>
        <begin position="1"/>
        <end position="20"/>
    </location>
</feature>
<dbReference type="InParanoid" id="A0A7M7KVE5"/>
<reference evidence="2" key="1">
    <citation type="submission" date="2021-01" db="UniProtKB">
        <authorList>
            <consortium name="EnsemblMetazoa"/>
        </authorList>
    </citation>
    <scope>IDENTIFICATION</scope>
</reference>
<evidence type="ECO:0000313" key="3">
    <source>
        <dbReference type="Proteomes" id="UP000594260"/>
    </source>
</evidence>
<evidence type="ECO:0000313" key="2">
    <source>
        <dbReference type="EnsemblMetazoa" id="XP_022672578"/>
    </source>
</evidence>
<accession>A0A7M7KVE5</accession>
<dbReference type="Pfam" id="PF04343">
    <property type="entry name" value="DUF488"/>
    <property type="match status" value="1"/>
</dbReference>
<keyword evidence="3" id="KW-1185">Reference proteome</keyword>